<dbReference type="RefSeq" id="WP_390189949.1">
    <property type="nucleotide sequence ID" value="NZ_JBHMEP010000001.1"/>
</dbReference>
<evidence type="ECO:0000256" key="1">
    <source>
        <dbReference type="SAM" id="SignalP"/>
    </source>
</evidence>
<comment type="caution">
    <text evidence="2">The sequence shown here is derived from an EMBL/GenBank/DDBJ whole genome shotgun (WGS) entry which is preliminary data.</text>
</comment>
<evidence type="ECO:0000313" key="3">
    <source>
        <dbReference type="Proteomes" id="UP001589645"/>
    </source>
</evidence>
<organism evidence="2 3">
    <name type="scientific">Vibrio olivae</name>
    <dbReference type="NCBI Taxonomy" id="1243002"/>
    <lineage>
        <taxon>Bacteria</taxon>
        <taxon>Pseudomonadati</taxon>
        <taxon>Pseudomonadota</taxon>
        <taxon>Gammaproteobacteria</taxon>
        <taxon>Vibrionales</taxon>
        <taxon>Vibrionaceae</taxon>
        <taxon>Vibrio</taxon>
    </lineage>
</organism>
<dbReference type="EMBL" id="JBHMEP010000001">
    <property type="protein sequence ID" value="MFB9134175.1"/>
    <property type="molecule type" value="Genomic_DNA"/>
</dbReference>
<reference evidence="2 3" key="1">
    <citation type="submission" date="2024-09" db="EMBL/GenBank/DDBJ databases">
        <authorList>
            <person name="Sun Q."/>
            <person name="Mori K."/>
        </authorList>
    </citation>
    <scope>NUCLEOTIDE SEQUENCE [LARGE SCALE GENOMIC DNA]</scope>
    <source>
        <strain evidence="2 3">CECT 8064</strain>
    </source>
</reference>
<feature type="chain" id="PRO_5045376015" evidence="1">
    <location>
        <begin position="24"/>
        <end position="535"/>
    </location>
</feature>
<name>A0ABV5HIX6_9VIBR</name>
<protein>
    <submittedName>
        <fullName evidence="2">DUF3466 family protein</fullName>
    </submittedName>
</protein>
<sequence length="535" mass="58114">MSSKTFKLSAIAATVFTALSANAAIYNVTQYAPEGTNVDTYGVAIQQSASGESCWDSGSTCPTSDVIAETQKNPQGFNYRDEAPFFLRYGFDYLDDGQDGFETYCYRFLGYTDSICDDWASEQWQGYTYERAGNYDNVIAYSQPIDPSNPLFIENTAVNAYNQDGTIIGNVRDGSTSRNRAFVGGSLLNDDVHTDSDFEASHAWAQVSDGSKTYTVGSVSRNNSTRSNTTSSKATIWVNNTANEINWVSAEADGWVIPQGSARDIVVDGSTIYAVGYNSNDEERLIASVFTSTDSGSTWSNRFVSNFRYDVEDDYANSVLTSVNENNVAIGTAKMNEARNGAYANTLFYVPNVASPRYTEFSGSIFFSGANGKAGAINNFNEVVGTIDYETHREINGNPRAQRGFIAPLSISGSANSPRDVFSNTAYYLDDLTNDGSASSSNNQYRIFEASDINDAGIISGTAYYCAGGYDTTAIDSPCSGQTESVVAVQLTPIADATNADIQTRPQTEVTVSRKGGSLNWMLLTILGFIRFRKK</sequence>
<keyword evidence="1" id="KW-0732">Signal</keyword>
<feature type="signal peptide" evidence="1">
    <location>
        <begin position="1"/>
        <end position="23"/>
    </location>
</feature>
<gene>
    <name evidence="2" type="ORF">ACFFUV_04230</name>
</gene>
<accession>A0ABV5HIX6</accession>
<proteinExistence type="predicted"/>
<dbReference type="Proteomes" id="UP001589645">
    <property type="component" value="Unassembled WGS sequence"/>
</dbReference>
<dbReference type="Pfam" id="PF11949">
    <property type="entry name" value="DUF3466"/>
    <property type="match status" value="1"/>
</dbReference>
<dbReference type="InterPro" id="IPR022562">
    <property type="entry name" value="DUF3466"/>
</dbReference>
<evidence type="ECO:0000313" key="2">
    <source>
        <dbReference type="EMBL" id="MFB9134175.1"/>
    </source>
</evidence>
<keyword evidence="3" id="KW-1185">Reference proteome</keyword>